<evidence type="ECO:0000313" key="2">
    <source>
        <dbReference type="Proteomes" id="UP001062846"/>
    </source>
</evidence>
<comment type="caution">
    <text evidence="1">The sequence shown here is derived from an EMBL/GenBank/DDBJ whole genome shotgun (WGS) entry which is preliminary data.</text>
</comment>
<proteinExistence type="predicted"/>
<organism evidence="1 2">
    <name type="scientific">Rhododendron molle</name>
    <name type="common">Chinese azalea</name>
    <name type="synonym">Azalea mollis</name>
    <dbReference type="NCBI Taxonomy" id="49168"/>
    <lineage>
        <taxon>Eukaryota</taxon>
        <taxon>Viridiplantae</taxon>
        <taxon>Streptophyta</taxon>
        <taxon>Embryophyta</taxon>
        <taxon>Tracheophyta</taxon>
        <taxon>Spermatophyta</taxon>
        <taxon>Magnoliopsida</taxon>
        <taxon>eudicotyledons</taxon>
        <taxon>Gunneridae</taxon>
        <taxon>Pentapetalae</taxon>
        <taxon>asterids</taxon>
        <taxon>Ericales</taxon>
        <taxon>Ericaceae</taxon>
        <taxon>Ericoideae</taxon>
        <taxon>Rhodoreae</taxon>
        <taxon>Rhododendron</taxon>
    </lineage>
</organism>
<protein>
    <submittedName>
        <fullName evidence="1">Uncharacterized protein</fullName>
    </submittedName>
</protein>
<reference evidence="1" key="1">
    <citation type="submission" date="2022-02" db="EMBL/GenBank/DDBJ databases">
        <title>Plant Genome Project.</title>
        <authorList>
            <person name="Zhang R.-G."/>
        </authorList>
    </citation>
    <scope>NUCLEOTIDE SEQUENCE</scope>
    <source>
        <strain evidence="1">AT1</strain>
    </source>
</reference>
<dbReference type="Proteomes" id="UP001062846">
    <property type="component" value="Chromosome 10"/>
</dbReference>
<name>A0ACC0LXZ8_RHOML</name>
<dbReference type="EMBL" id="CM046397">
    <property type="protein sequence ID" value="KAI8533452.1"/>
    <property type="molecule type" value="Genomic_DNA"/>
</dbReference>
<sequence length="174" mass="19392">MESEKRALLIFKQGLKDPSERLSSWEVEHDCCKYWAGVVCDNTTGHVLELHLRNQIPVDDWVEHENSTLGGKINPSLLSLKQFRYLDLSGNDFGGIPIPSFIGSLASLEYLNLSDANFGGTIPHQLGNVSTLRFLSLGGYNEFHVKGGSLQWLPLLPHLEHLDLRAVDLTKAPD</sequence>
<keyword evidence="2" id="KW-1185">Reference proteome</keyword>
<accession>A0ACC0LXZ8</accession>
<gene>
    <name evidence="1" type="ORF">RHMOL_Rhmol10G0011300</name>
</gene>
<evidence type="ECO:0000313" key="1">
    <source>
        <dbReference type="EMBL" id="KAI8533452.1"/>
    </source>
</evidence>